<dbReference type="EMBL" id="RJUL01000009">
    <property type="protein sequence ID" value="ROQ22617.1"/>
    <property type="molecule type" value="Genomic_DNA"/>
</dbReference>
<evidence type="ECO:0000256" key="5">
    <source>
        <dbReference type="ARBA" id="ARBA00040228"/>
    </source>
</evidence>
<dbReference type="Pfam" id="PF00460">
    <property type="entry name" value="Flg_bb_rod"/>
    <property type="match status" value="1"/>
</dbReference>
<evidence type="ECO:0000256" key="6">
    <source>
        <dbReference type="RuleBase" id="RU362116"/>
    </source>
</evidence>
<comment type="subunit">
    <text evidence="4 6">The basal body constitutes a major portion of the flagellar organelle and consists of five rings (E,L,P,S, and M) mounted on a central rod. The rod consists of about 26 subunits of FlgG in the distal portion, and FlgB, FlgC and FlgF are thought to build up the proximal portion of the rod with about 6 subunits each.</text>
</comment>
<dbReference type="InterPro" id="IPR020013">
    <property type="entry name" value="Flagellar_FlgE/F/G"/>
</dbReference>
<evidence type="ECO:0000259" key="8">
    <source>
        <dbReference type="Pfam" id="PF06429"/>
    </source>
</evidence>
<gene>
    <name evidence="10" type="ORF">EDC28_109103</name>
</gene>
<proteinExistence type="inferred from homology"/>
<dbReference type="GO" id="GO:0030694">
    <property type="term" value="C:bacterial-type flagellum basal body, rod"/>
    <property type="evidence" value="ECO:0007669"/>
    <property type="project" value="UniProtKB-UniRule"/>
</dbReference>
<dbReference type="RefSeq" id="WP_123422287.1">
    <property type="nucleotide sequence ID" value="NZ_JBLXEP010000011.1"/>
</dbReference>
<dbReference type="Pfam" id="PF06429">
    <property type="entry name" value="Flg_bbr_C"/>
    <property type="match status" value="1"/>
</dbReference>
<evidence type="ECO:0000313" key="11">
    <source>
        <dbReference type="Proteomes" id="UP000268033"/>
    </source>
</evidence>
<reference evidence="10 11" key="1">
    <citation type="submission" date="2018-11" db="EMBL/GenBank/DDBJ databases">
        <title>Genomic Encyclopedia of Type Strains, Phase IV (KMG-IV): sequencing the most valuable type-strain genomes for metagenomic binning, comparative biology and taxonomic classification.</title>
        <authorList>
            <person name="Goeker M."/>
        </authorList>
    </citation>
    <scope>NUCLEOTIDE SEQUENCE [LARGE SCALE GENOMIC DNA]</scope>
    <source>
        <strain evidence="10 11">DSM 21945</strain>
    </source>
</reference>
<dbReference type="InterPro" id="IPR012836">
    <property type="entry name" value="FlgF"/>
</dbReference>
<evidence type="ECO:0000313" key="10">
    <source>
        <dbReference type="EMBL" id="ROQ22617.1"/>
    </source>
</evidence>
<dbReference type="InterPro" id="IPR037925">
    <property type="entry name" value="FlgE/F/G-like"/>
</dbReference>
<keyword evidence="11" id="KW-1185">Reference proteome</keyword>
<keyword evidence="10" id="KW-0282">Flagellum</keyword>
<dbReference type="Proteomes" id="UP000268033">
    <property type="component" value="Unassembled WGS sequence"/>
</dbReference>
<dbReference type="PANTHER" id="PTHR30435">
    <property type="entry name" value="FLAGELLAR PROTEIN"/>
    <property type="match status" value="1"/>
</dbReference>
<sequence>MDHLLYLAMSGANQDMQSLTARANNLANAKTTGFKADFAQARAMQAFGEGLPSRVFAMSERPGQRFDAGPLQTTGRPLDVAVEGDGWLAVQGTDGTEGYTRAGNLRISDTGLLENAKGGLVLGDGNAPITVPLPYSKLEIGGDGTVSVLPQGAPANAMEVVGRIKLVNPDVKDLTKGEDGLFRQKDGNPAPADANVRIIQGALEGSNVNPVEEMTALIELQRQFEVQMKMMKTAEDMDSSQTNLMRLS</sequence>
<evidence type="ECO:0000259" key="7">
    <source>
        <dbReference type="Pfam" id="PF00460"/>
    </source>
</evidence>
<comment type="subcellular location">
    <subcellularLocation>
        <location evidence="1 6">Bacterial flagellum basal body</location>
    </subcellularLocation>
</comment>
<evidence type="ECO:0000256" key="3">
    <source>
        <dbReference type="ARBA" id="ARBA00023143"/>
    </source>
</evidence>
<dbReference type="InterPro" id="IPR010930">
    <property type="entry name" value="Flg_bb/hook_C_dom"/>
</dbReference>
<evidence type="ECO:0000259" key="9">
    <source>
        <dbReference type="Pfam" id="PF22692"/>
    </source>
</evidence>
<evidence type="ECO:0000256" key="1">
    <source>
        <dbReference type="ARBA" id="ARBA00004117"/>
    </source>
</evidence>
<keyword evidence="3 6" id="KW-0975">Bacterial flagellum</keyword>
<dbReference type="InterPro" id="IPR001444">
    <property type="entry name" value="Flag_bb_rod_N"/>
</dbReference>
<dbReference type="NCBIfam" id="TIGR02490">
    <property type="entry name" value="flgF"/>
    <property type="match status" value="1"/>
</dbReference>
<feature type="domain" description="Flagellar basal-body/hook protein C-terminal" evidence="8">
    <location>
        <begin position="200"/>
        <end position="243"/>
    </location>
</feature>
<dbReference type="STRING" id="584787.GCA_001247655_02032"/>
<dbReference type="AlphaFoldDB" id="A0A3N1P654"/>
<comment type="caution">
    <text evidence="10">The sequence shown here is derived from an EMBL/GenBank/DDBJ whole genome shotgun (WGS) entry which is preliminary data.</text>
</comment>
<accession>A0A3N1P654</accession>
<dbReference type="PANTHER" id="PTHR30435:SF18">
    <property type="entry name" value="FLAGELLAR BASAL-BODY ROD PROTEIN FLGF"/>
    <property type="match status" value="1"/>
</dbReference>
<feature type="domain" description="Flagellar hook protein FlgE/F/G-like D1" evidence="9">
    <location>
        <begin position="81"/>
        <end position="148"/>
    </location>
</feature>
<evidence type="ECO:0000256" key="2">
    <source>
        <dbReference type="ARBA" id="ARBA00009677"/>
    </source>
</evidence>
<name>A0A3N1P654_9GAMM</name>
<evidence type="ECO:0000256" key="4">
    <source>
        <dbReference type="ARBA" id="ARBA00038560"/>
    </source>
</evidence>
<organism evidence="10 11">
    <name type="scientific">Gallaecimonas pentaromativorans</name>
    <dbReference type="NCBI Taxonomy" id="584787"/>
    <lineage>
        <taxon>Bacteria</taxon>
        <taxon>Pseudomonadati</taxon>
        <taxon>Pseudomonadota</taxon>
        <taxon>Gammaproteobacteria</taxon>
        <taxon>Enterobacterales</taxon>
        <taxon>Gallaecimonadaceae</taxon>
        <taxon>Gallaecimonas</taxon>
    </lineage>
</organism>
<comment type="similarity">
    <text evidence="2 6">Belongs to the flagella basal body rod proteins family.</text>
</comment>
<dbReference type="InterPro" id="IPR053967">
    <property type="entry name" value="LlgE_F_G-like_D1"/>
</dbReference>
<feature type="domain" description="Flagellar basal body rod protein N-terminal" evidence="7">
    <location>
        <begin position="5"/>
        <end position="35"/>
    </location>
</feature>
<keyword evidence="10" id="KW-0969">Cilium</keyword>
<protein>
    <recommendedName>
        <fullName evidence="5 6">Flagellar basal-body rod protein FlgF</fullName>
    </recommendedName>
</protein>
<dbReference type="Pfam" id="PF22692">
    <property type="entry name" value="LlgE_F_G_D1"/>
    <property type="match status" value="1"/>
</dbReference>
<dbReference type="NCBIfam" id="TIGR03506">
    <property type="entry name" value="FlgEFG_subfam"/>
    <property type="match status" value="1"/>
</dbReference>
<dbReference type="SUPFAM" id="SSF117143">
    <property type="entry name" value="Flagellar hook protein flgE"/>
    <property type="match status" value="1"/>
</dbReference>
<dbReference type="GO" id="GO:0071978">
    <property type="term" value="P:bacterial-type flagellum-dependent swarming motility"/>
    <property type="evidence" value="ECO:0007669"/>
    <property type="project" value="TreeGrafter"/>
</dbReference>
<keyword evidence="10" id="KW-0966">Cell projection</keyword>
<dbReference type="NCBIfam" id="NF009280">
    <property type="entry name" value="PRK12640.1"/>
    <property type="match status" value="1"/>
</dbReference>